<keyword evidence="2" id="KW-1185">Reference proteome</keyword>
<evidence type="ECO:0008006" key="3">
    <source>
        <dbReference type="Google" id="ProtNLM"/>
    </source>
</evidence>
<name>A0AAV2ZA20_9STRA</name>
<dbReference type="AlphaFoldDB" id="A0AAV2ZA20"/>
<evidence type="ECO:0000313" key="2">
    <source>
        <dbReference type="Proteomes" id="UP001146120"/>
    </source>
</evidence>
<reference evidence="1" key="2">
    <citation type="journal article" date="2023" name="Microbiol Resour">
        <title>Decontamination and Annotation of the Draft Genome Sequence of the Oomycete Lagenidium giganteum ARSEF 373.</title>
        <authorList>
            <person name="Morgan W.R."/>
            <person name="Tartar A."/>
        </authorList>
    </citation>
    <scope>NUCLEOTIDE SEQUENCE</scope>
    <source>
        <strain evidence="1">ARSEF 373</strain>
    </source>
</reference>
<proteinExistence type="predicted"/>
<reference evidence="1" key="1">
    <citation type="submission" date="2022-11" db="EMBL/GenBank/DDBJ databases">
        <authorList>
            <person name="Morgan W.R."/>
            <person name="Tartar A."/>
        </authorList>
    </citation>
    <scope>NUCLEOTIDE SEQUENCE</scope>
    <source>
        <strain evidence="1">ARSEF 373</strain>
    </source>
</reference>
<comment type="caution">
    <text evidence="1">The sequence shown here is derived from an EMBL/GenBank/DDBJ whole genome shotgun (WGS) entry which is preliminary data.</text>
</comment>
<organism evidence="1 2">
    <name type="scientific">Lagenidium giganteum</name>
    <dbReference type="NCBI Taxonomy" id="4803"/>
    <lineage>
        <taxon>Eukaryota</taxon>
        <taxon>Sar</taxon>
        <taxon>Stramenopiles</taxon>
        <taxon>Oomycota</taxon>
        <taxon>Peronosporomycetes</taxon>
        <taxon>Pythiales</taxon>
        <taxon>Pythiaceae</taxon>
    </lineage>
</organism>
<dbReference type="Proteomes" id="UP001146120">
    <property type="component" value="Unassembled WGS sequence"/>
</dbReference>
<accession>A0AAV2ZA20</accession>
<protein>
    <recommendedName>
        <fullName evidence="3">Transposase</fullName>
    </recommendedName>
</protein>
<sequence>MVMPTQAILGRGCKYHMCFFHVMMNVKKRLSMLTSSERSKEKLSIYALHYAANEDDYHDQISQAKLHWCTSPGLHSFTTYFIEQWLNSELCAGNVFTRDQASQRSTTPWKPTTRFSKIFTPNESVIITSPHRRFYHMSSINWSFN</sequence>
<dbReference type="EMBL" id="DAKRPA010000031">
    <property type="protein sequence ID" value="DBA02477.1"/>
    <property type="molecule type" value="Genomic_DNA"/>
</dbReference>
<gene>
    <name evidence="1" type="ORF">N0F65_008691</name>
</gene>
<evidence type="ECO:0000313" key="1">
    <source>
        <dbReference type="EMBL" id="DBA02477.1"/>
    </source>
</evidence>